<evidence type="ECO:0000313" key="1">
    <source>
        <dbReference type="EMBL" id="MBK8889945.1"/>
    </source>
</evidence>
<evidence type="ECO:0008006" key="3">
    <source>
        <dbReference type="Google" id="ProtNLM"/>
    </source>
</evidence>
<accession>A0A9D7LLD3</accession>
<dbReference type="AlphaFoldDB" id="A0A9D7LLD3"/>
<dbReference type="Gene3D" id="1.10.530.10">
    <property type="match status" value="1"/>
</dbReference>
<reference evidence="1" key="1">
    <citation type="submission" date="2020-10" db="EMBL/GenBank/DDBJ databases">
        <title>Connecting structure to function with the recovery of over 1000 high-quality activated sludge metagenome-assembled genomes encoding full-length rRNA genes using long-read sequencing.</title>
        <authorList>
            <person name="Singleton C.M."/>
            <person name="Petriglieri F."/>
            <person name="Kristensen J.M."/>
            <person name="Kirkegaard R.H."/>
            <person name="Michaelsen T.Y."/>
            <person name="Andersen M.H."/>
            <person name="Karst S.M."/>
            <person name="Dueholm M.S."/>
            <person name="Nielsen P.H."/>
            <person name="Albertsen M."/>
        </authorList>
    </citation>
    <scope>NUCLEOTIDE SEQUENCE</scope>
    <source>
        <strain evidence="1">OdNE_18-Q3-R46-58_BAT3C.305</strain>
    </source>
</reference>
<gene>
    <name evidence="1" type="ORF">IPN75_05885</name>
</gene>
<dbReference type="SUPFAM" id="SSF53955">
    <property type="entry name" value="Lysozyme-like"/>
    <property type="match status" value="1"/>
</dbReference>
<organism evidence="1 2">
    <name type="scientific">Candidatus Dechloromonas phosphorivorans</name>
    <dbReference type="NCBI Taxonomy" id="2899244"/>
    <lineage>
        <taxon>Bacteria</taxon>
        <taxon>Pseudomonadati</taxon>
        <taxon>Pseudomonadota</taxon>
        <taxon>Betaproteobacteria</taxon>
        <taxon>Rhodocyclales</taxon>
        <taxon>Azonexaceae</taxon>
        <taxon>Dechloromonas</taxon>
    </lineage>
</organism>
<dbReference type="InterPro" id="IPR023346">
    <property type="entry name" value="Lysozyme-like_dom_sf"/>
</dbReference>
<protein>
    <recommendedName>
        <fullName evidence="3">Glycoside hydrolase family 19 catalytic domain-containing protein</fullName>
    </recommendedName>
</protein>
<dbReference type="Proteomes" id="UP000808146">
    <property type="component" value="Unassembled WGS sequence"/>
</dbReference>
<name>A0A9D7LLD3_9RHOO</name>
<proteinExistence type="predicted"/>
<evidence type="ECO:0000313" key="2">
    <source>
        <dbReference type="Proteomes" id="UP000808146"/>
    </source>
</evidence>
<comment type="caution">
    <text evidence="1">The sequence shown here is derived from an EMBL/GenBank/DDBJ whole genome shotgun (WGS) entry which is preliminary data.</text>
</comment>
<sequence>MLATIKHECANTFTPITEFGADSYFAKYETGTTLGTRLGNTKKGDGLRFKGRGYVQITGRANYLRLGQAIGVGTAFVDRPAMVLEPATAYRIMSAGMRLGLFTGKKLATYINAVGCDYVGARRIINGQDKAIEIAAYATKFEAMLKSSRLD</sequence>
<dbReference type="EMBL" id="JADKBR010000003">
    <property type="protein sequence ID" value="MBK8889945.1"/>
    <property type="molecule type" value="Genomic_DNA"/>
</dbReference>